<protein>
    <recommendedName>
        <fullName evidence="1">VWFA domain-containing protein</fullName>
    </recommendedName>
</protein>
<dbReference type="CDD" id="cd00198">
    <property type="entry name" value="vWFA"/>
    <property type="match status" value="1"/>
</dbReference>
<reference evidence="2" key="1">
    <citation type="journal article" date="2020" name="Nature">
        <title>Giant virus diversity and host interactions through global metagenomics.</title>
        <authorList>
            <person name="Schulz F."/>
            <person name="Roux S."/>
            <person name="Paez-Espino D."/>
            <person name="Jungbluth S."/>
            <person name="Walsh D.A."/>
            <person name="Denef V.J."/>
            <person name="McMahon K.D."/>
            <person name="Konstantinidis K.T."/>
            <person name="Eloe-Fadrosh E.A."/>
            <person name="Kyrpides N.C."/>
            <person name="Woyke T."/>
        </authorList>
    </citation>
    <scope>NUCLEOTIDE SEQUENCE</scope>
    <source>
        <strain evidence="2">GVMAG-M-3300009155-2</strain>
    </source>
</reference>
<dbReference type="Pfam" id="PF13519">
    <property type="entry name" value="VWA_2"/>
    <property type="match status" value="1"/>
</dbReference>
<dbReference type="SUPFAM" id="SSF53300">
    <property type="entry name" value="vWA-like"/>
    <property type="match status" value="1"/>
</dbReference>
<proteinExistence type="predicted"/>
<dbReference type="AlphaFoldDB" id="A0A6C0EW75"/>
<dbReference type="InterPro" id="IPR002035">
    <property type="entry name" value="VWF_A"/>
</dbReference>
<dbReference type="InterPro" id="IPR036465">
    <property type="entry name" value="vWFA_dom_sf"/>
</dbReference>
<name>A0A6C0EW75_9ZZZZ</name>
<dbReference type="EMBL" id="MN738922">
    <property type="protein sequence ID" value="QHT31485.1"/>
    <property type="molecule type" value="Genomic_DNA"/>
</dbReference>
<evidence type="ECO:0000313" key="2">
    <source>
        <dbReference type="EMBL" id="QHT31485.1"/>
    </source>
</evidence>
<accession>A0A6C0EW75</accession>
<organism evidence="2">
    <name type="scientific">viral metagenome</name>
    <dbReference type="NCBI Taxonomy" id="1070528"/>
    <lineage>
        <taxon>unclassified sequences</taxon>
        <taxon>metagenomes</taxon>
        <taxon>organismal metagenomes</taxon>
    </lineage>
</organism>
<dbReference type="PROSITE" id="PS50234">
    <property type="entry name" value="VWFA"/>
    <property type="match status" value="1"/>
</dbReference>
<feature type="domain" description="VWFA" evidence="1">
    <location>
        <begin position="74"/>
        <end position="260"/>
    </location>
</feature>
<sequence>MASYQSCCSFINEKHTILDYVILDFHTNTKKNAIPKELICNMDVNIHDSSSESESFGCLEMQAGETTINIDPLFFLFSIDDSASMSEICKDGKTKMEHVHFTMNQMLHYFAENPEATIYVNVTTFNDKVKTVIDTTLISHNNVNEIIEKIKKIRPTNSTNLELALKTANQTMDDYVTTISKKNQQHRIVHILLTDGCPTAGDCDDNNLSSLVNDKYCNTFIAFGVDHNPILMNKLGNVGKNTSNYLIEKLELIGNVYGEVVYNQLFKVLDNVILNIDKGYIYDWYTNEWKTKLHLGSLSNEVKKFYYIKSSEPNNCIVEITGRPIDRDAGLLFKEYVNKVPDLLIMDSNDNVEGIVDVDLTKHILRLCTQRLLYESRQYAADPDTIPFTNVNINDSLWLRQNRMFNNNLIRSTHHDELLSVQEITEKTKIQTKVETEILYGEPQSRLQILKQKINKHINYMYNYNYLNTTKQDEFIQKLCEDMEISLKTLGTKNQQIYLNARSRSQGTQQMYNVTIDNDFSENENNHLSVNNVYATPSAIKIMREFSA</sequence>
<dbReference type="Gene3D" id="3.40.50.410">
    <property type="entry name" value="von Willebrand factor, type A domain"/>
    <property type="match status" value="1"/>
</dbReference>
<evidence type="ECO:0000259" key="1">
    <source>
        <dbReference type="PROSITE" id="PS50234"/>
    </source>
</evidence>
<dbReference type="SMART" id="SM00327">
    <property type="entry name" value="VWA"/>
    <property type="match status" value="1"/>
</dbReference>